<protein>
    <submittedName>
        <fullName evidence="1">Uncharacterized protein</fullName>
    </submittedName>
</protein>
<accession>A0A381PHX5</accession>
<proteinExistence type="predicted"/>
<dbReference type="AlphaFoldDB" id="A0A381PHX5"/>
<evidence type="ECO:0000313" key="1">
    <source>
        <dbReference type="EMBL" id="SUZ65998.1"/>
    </source>
</evidence>
<reference evidence="1" key="1">
    <citation type="submission" date="2018-05" db="EMBL/GenBank/DDBJ databases">
        <authorList>
            <person name="Lanie J.A."/>
            <person name="Ng W.-L."/>
            <person name="Kazmierczak K.M."/>
            <person name="Andrzejewski T.M."/>
            <person name="Davidsen T.M."/>
            <person name="Wayne K.J."/>
            <person name="Tettelin H."/>
            <person name="Glass J.I."/>
            <person name="Rusch D."/>
            <person name="Podicherti R."/>
            <person name="Tsui H.-C.T."/>
            <person name="Winkler M.E."/>
        </authorList>
    </citation>
    <scope>NUCLEOTIDE SEQUENCE</scope>
</reference>
<gene>
    <name evidence="1" type="ORF">METZ01_LOCUS18852</name>
</gene>
<dbReference type="EMBL" id="UINC01000973">
    <property type="protein sequence ID" value="SUZ65998.1"/>
    <property type="molecule type" value="Genomic_DNA"/>
</dbReference>
<sequence length="61" mass="7074">MMELWLATTTSYIFNHQIFTPVRLIIENRNPCTYRPKFHAGFGINKVEPNGPRVGLINWLG</sequence>
<organism evidence="1">
    <name type="scientific">marine metagenome</name>
    <dbReference type="NCBI Taxonomy" id="408172"/>
    <lineage>
        <taxon>unclassified sequences</taxon>
        <taxon>metagenomes</taxon>
        <taxon>ecological metagenomes</taxon>
    </lineage>
</organism>
<name>A0A381PHX5_9ZZZZ</name>